<organism evidence="1 2">
    <name type="scientific">Jeotgalibacillus campisalis</name>
    <dbReference type="NCBI Taxonomy" id="220754"/>
    <lineage>
        <taxon>Bacteria</taxon>
        <taxon>Bacillati</taxon>
        <taxon>Bacillota</taxon>
        <taxon>Bacilli</taxon>
        <taxon>Bacillales</taxon>
        <taxon>Caryophanaceae</taxon>
        <taxon>Jeotgalibacillus</taxon>
    </lineage>
</organism>
<dbReference type="InterPro" id="IPR022551">
    <property type="entry name" value="BrxC"/>
</dbReference>
<comment type="caution">
    <text evidence="1">The sequence shown here is derived from an EMBL/GenBank/DDBJ whole genome shotgun (WGS) entry which is preliminary data.</text>
</comment>
<dbReference type="Pfam" id="PF11009">
    <property type="entry name" value="BrxC"/>
    <property type="match status" value="1"/>
</dbReference>
<keyword evidence="2" id="KW-1185">Reference proteome</keyword>
<dbReference type="NCBIfam" id="TIGR04019">
    <property type="entry name" value="B_thiol_YtxJ"/>
    <property type="match status" value="1"/>
</dbReference>
<dbReference type="Gene3D" id="3.40.30.10">
    <property type="entry name" value="Glutaredoxin"/>
    <property type="match status" value="1"/>
</dbReference>
<gene>
    <name evidence="1" type="ORF">KR50_30370</name>
</gene>
<dbReference type="PATRIC" id="fig|220754.4.peg.3050"/>
<evidence type="ECO:0000313" key="2">
    <source>
        <dbReference type="Proteomes" id="UP000031972"/>
    </source>
</evidence>
<dbReference type="OrthoDB" id="677051at2"/>
<evidence type="ECO:0000313" key="1">
    <source>
        <dbReference type="EMBL" id="KIL46362.1"/>
    </source>
</evidence>
<sequence length="104" mass="12198">MKKIEQISEFDELITQQEPFFLLKHSLTCPISASAYEEYKNFDENEQAATYYLAVQEAKDLSAHIANQYGVRHESPQVLYFKNEKPVWNASHFKIKEKALKEQL</sequence>
<protein>
    <recommendedName>
        <fullName evidence="3">Bacillithiol system protein YtxJ</fullName>
    </recommendedName>
</protein>
<dbReference type="InterPro" id="IPR036249">
    <property type="entry name" value="Thioredoxin-like_sf"/>
</dbReference>
<name>A0A0C2VBN5_9BACL</name>
<dbReference type="RefSeq" id="WP_041060167.1">
    <property type="nucleotide sequence ID" value="NZ_JXRR01000017.1"/>
</dbReference>
<dbReference type="Proteomes" id="UP000031972">
    <property type="component" value="Unassembled WGS sequence"/>
</dbReference>
<proteinExistence type="predicted"/>
<dbReference type="SUPFAM" id="SSF52833">
    <property type="entry name" value="Thioredoxin-like"/>
    <property type="match status" value="1"/>
</dbReference>
<reference evidence="1 2" key="1">
    <citation type="submission" date="2015-01" db="EMBL/GenBank/DDBJ databases">
        <title>Jeotgalibacillus campisalis genome sequencing.</title>
        <authorList>
            <person name="Goh K.M."/>
            <person name="Chan K.-G."/>
            <person name="Yaakop A.S."/>
            <person name="Ee R."/>
            <person name="Gan H.M."/>
            <person name="Chan C.S."/>
        </authorList>
    </citation>
    <scope>NUCLEOTIDE SEQUENCE [LARGE SCALE GENOMIC DNA]</scope>
    <source>
        <strain evidence="1 2">SF-57</strain>
    </source>
</reference>
<evidence type="ECO:0008006" key="3">
    <source>
        <dbReference type="Google" id="ProtNLM"/>
    </source>
</evidence>
<accession>A0A0C2VBN5</accession>
<dbReference type="EMBL" id="JXRR01000017">
    <property type="protein sequence ID" value="KIL46362.1"/>
    <property type="molecule type" value="Genomic_DNA"/>
</dbReference>
<dbReference type="AlphaFoldDB" id="A0A0C2VBN5"/>